<reference evidence="1 2" key="1">
    <citation type="submission" date="2019-11" db="EMBL/GenBank/DDBJ databases">
        <authorList>
            <person name="Im W.T."/>
        </authorList>
    </citation>
    <scope>NUCLEOTIDE SEQUENCE [LARGE SCALE GENOMIC DNA]</scope>
    <source>
        <strain evidence="1 2">SB-02</strain>
    </source>
</reference>
<dbReference type="InterPro" id="IPR011335">
    <property type="entry name" value="Restrct_endonuc-II-like"/>
</dbReference>
<proteinExistence type="predicted"/>
<keyword evidence="2" id="KW-1185">Reference proteome</keyword>
<organism evidence="1 2">
    <name type="scientific">Phnomibacter ginsenosidimutans</name>
    <dbReference type="NCBI Taxonomy" id="2676868"/>
    <lineage>
        <taxon>Bacteria</taxon>
        <taxon>Pseudomonadati</taxon>
        <taxon>Bacteroidota</taxon>
        <taxon>Chitinophagia</taxon>
        <taxon>Chitinophagales</taxon>
        <taxon>Chitinophagaceae</taxon>
        <taxon>Phnomibacter</taxon>
    </lineage>
</organism>
<dbReference type="EMBL" id="CP046566">
    <property type="protein sequence ID" value="QGW26736.1"/>
    <property type="molecule type" value="Genomic_DNA"/>
</dbReference>
<dbReference type="GO" id="GO:0003677">
    <property type="term" value="F:DNA binding"/>
    <property type="evidence" value="ECO:0007669"/>
    <property type="project" value="InterPro"/>
</dbReference>
<dbReference type="InterPro" id="IPR011338">
    <property type="entry name" value="BamHI/BglII/BstY"/>
</dbReference>
<evidence type="ECO:0000313" key="2">
    <source>
        <dbReference type="Proteomes" id="UP000426027"/>
    </source>
</evidence>
<dbReference type="GO" id="GO:0009307">
    <property type="term" value="P:DNA restriction-modification system"/>
    <property type="evidence" value="ECO:0007669"/>
    <property type="project" value="InterPro"/>
</dbReference>
<name>A0A6I6G2C0_9BACT</name>
<dbReference type="GO" id="GO:0000287">
    <property type="term" value="F:magnesium ion binding"/>
    <property type="evidence" value="ECO:0007669"/>
    <property type="project" value="InterPro"/>
</dbReference>
<sequence length="204" mass="23283">MKYITHSHRNGQIIFQDPSYKDIWDNIHYVITSITDEDLIIQHNKYVGKMSLSHAINHLLKERFISEGWIPESPIFQNDNYQGDKWRLDFAKAPVSIEVGFNHGEAISWNLLKPVMASELNHISKAIQTELAVVITATSELKQAGAFDSAVGEFEKYLDYLLPMQNQLTTPMVLIGLLPPEGFIIEKIKDPITKRHSGVVKRIQ</sequence>
<evidence type="ECO:0000313" key="1">
    <source>
        <dbReference type="EMBL" id="QGW26736.1"/>
    </source>
</evidence>
<evidence type="ECO:0008006" key="3">
    <source>
        <dbReference type="Google" id="ProtNLM"/>
    </source>
</evidence>
<gene>
    <name evidence="1" type="ORF">GLV81_00195</name>
</gene>
<dbReference type="InterPro" id="IPR015278">
    <property type="entry name" value="BglII-like"/>
</dbReference>
<dbReference type="GO" id="GO:0009036">
    <property type="term" value="F:type II site-specific deoxyribonuclease activity"/>
    <property type="evidence" value="ECO:0007669"/>
    <property type="project" value="InterPro"/>
</dbReference>
<protein>
    <recommendedName>
        <fullName evidence="3">Restriction endonuclease</fullName>
    </recommendedName>
</protein>
<dbReference type="KEGG" id="fls:GLV81_00195"/>
<dbReference type="AlphaFoldDB" id="A0A6I6G2C0"/>
<accession>A0A6I6G2C0</accession>
<dbReference type="RefSeq" id="WP_157475858.1">
    <property type="nucleotide sequence ID" value="NZ_CP046566.1"/>
</dbReference>
<dbReference type="Gene3D" id="3.40.91.20">
    <property type="match status" value="1"/>
</dbReference>
<dbReference type="SUPFAM" id="SSF52980">
    <property type="entry name" value="Restriction endonuclease-like"/>
    <property type="match status" value="1"/>
</dbReference>
<dbReference type="Pfam" id="PF09195">
    <property type="entry name" value="Endonuc-BglII"/>
    <property type="match status" value="1"/>
</dbReference>
<dbReference type="Proteomes" id="UP000426027">
    <property type="component" value="Chromosome"/>
</dbReference>